<dbReference type="EMBL" id="JAQQKX010000020">
    <property type="protein sequence ID" value="MDC7685088.1"/>
    <property type="molecule type" value="Genomic_DNA"/>
</dbReference>
<evidence type="ECO:0000313" key="2">
    <source>
        <dbReference type="Proteomes" id="UP001214854"/>
    </source>
</evidence>
<gene>
    <name evidence="1" type="ORF">PQU92_17520</name>
</gene>
<protein>
    <submittedName>
        <fullName evidence="1">Mitochondrial fission ELM1 family protein</fullName>
    </submittedName>
</protein>
<dbReference type="PANTHER" id="PTHR33986:SF15">
    <property type="entry name" value="MITOCHONDRIAL FISSION PROTEIN ELM1"/>
    <property type="match status" value="1"/>
</dbReference>
<name>A0ABT5HYS5_9CAUL</name>
<sequence>MLNAPITTEDSLKIPRHGQLVVWAVSDGRAGIHNQVLGLAEAIADLTPANVVVRHIRYRRMFDRWPTFLRLFPHLMLKRDSDPVGRPWPDIWIAAGRATLPHSKRVKKLSNGQTLVVQLQDPREASKRFDMVIAPLHDQVKGDNVLSIQGSTHRVTPERLKREAAPWAERLSAFDGPFLTVLIGGKSKSHTISAERAEALVQQIRIAVKSKKATLLLSVSRRTPDDARKVLMEGLKDLPGILYDGKGENPYFAFLNAADFLMVTEDSVNMAAEASATGKPVHILSMDARGSGAKFGRFHQGLQDYGAARPWSGELRQWKYTPLNETRRAAEAVLALYAEKHPDRRAKG</sequence>
<dbReference type="InterPro" id="IPR009367">
    <property type="entry name" value="Elm1-like"/>
</dbReference>
<dbReference type="PANTHER" id="PTHR33986">
    <property type="entry name" value="OS02G0535700 PROTEIN"/>
    <property type="match status" value="1"/>
</dbReference>
<organism evidence="1 2">
    <name type="scientific">Asticcacaulis aquaticus</name>
    <dbReference type="NCBI Taxonomy" id="2984212"/>
    <lineage>
        <taxon>Bacteria</taxon>
        <taxon>Pseudomonadati</taxon>
        <taxon>Pseudomonadota</taxon>
        <taxon>Alphaproteobacteria</taxon>
        <taxon>Caulobacterales</taxon>
        <taxon>Caulobacteraceae</taxon>
        <taxon>Asticcacaulis</taxon>
    </lineage>
</organism>
<evidence type="ECO:0000313" key="1">
    <source>
        <dbReference type="EMBL" id="MDC7685088.1"/>
    </source>
</evidence>
<reference evidence="1 2" key="1">
    <citation type="submission" date="2023-01" db="EMBL/GenBank/DDBJ databases">
        <title>Novel species of the genus Asticcacaulis isolated from rivers.</title>
        <authorList>
            <person name="Lu H."/>
        </authorList>
    </citation>
    <scope>NUCLEOTIDE SEQUENCE [LARGE SCALE GENOMIC DNA]</scope>
    <source>
        <strain evidence="1 2">BYS171W</strain>
    </source>
</reference>
<dbReference type="Proteomes" id="UP001214854">
    <property type="component" value="Unassembled WGS sequence"/>
</dbReference>
<comment type="caution">
    <text evidence="1">The sequence shown here is derived from an EMBL/GenBank/DDBJ whole genome shotgun (WGS) entry which is preliminary data.</text>
</comment>
<keyword evidence="2" id="KW-1185">Reference proteome</keyword>
<proteinExistence type="predicted"/>
<dbReference type="RefSeq" id="WP_272749596.1">
    <property type="nucleotide sequence ID" value="NZ_JAQQKX010000020.1"/>
</dbReference>
<dbReference type="Pfam" id="PF06258">
    <property type="entry name" value="Mito_fiss_Elm1"/>
    <property type="match status" value="1"/>
</dbReference>
<accession>A0ABT5HYS5</accession>